<evidence type="ECO:0000313" key="6">
    <source>
        <dbReference type="EMBL" id="MDZ5761635.1"/>
    </source>
</evidence>
<evidence type="ECO:0000256" key="2">
    <source>
        <dbReference type="ARBA" id="ARBA00022980"/>
    </source>
</evidence>
<dbReference type="GO" id="GO:0015935">
    <property type="term" value="C:small ribosomal subunit"/>
    <property type="evidence" value="ECO:0007669"/>
    <property type="project" value="InterPro"/>
</dbReference>
<dbReference type="PANTHER" id="PTHR12534">
    <property type="entry name" value="30S RIBOSOMAL PROTEIN S2 PROKARYOTIC AND ORGANELLAR"/>
    <property type="match status" value="1"/>
</dbReference>
<protein>
    <recommendedName>
        <fullName evidence="4 5">Small ribosomal subunit protein uS2</fullName>
    </recommendedName>
</protein>
<dbReference type="Pfam" id="PF00318">
    <property type="entry name" value="Ribosomal_S2"/>
    <property type="match status" value="1"/>
</dbReference>
<dbReference type="GO" id="GO:0006412">
    <property type="term" value="P:translation"/>
    <property type="evidence" value="ECO:0007669"/>
    <property type="project" value="UniProtKB-UniRule"/>
</dbReference>
<dbReference type="Gene3D" id="1.10.287.610">
    <property type="entry name" value="Helix hairpin bin"/>
    <property type="match status" value="1"/>
</dbReference>
<name>A0AAE4VKF8_9RICK</name>
<dbReference type="PANTHER" id="PTHR12534:SF0">
    <property type="entry name" value="SMALL RIBOSOMAL SUBUNIT PROTEIN US2M"/>
    <property type="match status" value="1"/>
</dbReference>
<dbReference type="SUPFAM" id="SSF52313">
    <property type="entry name" value="Ribosomal protein S2"/>
    <property type="match status" value="1"/>
</dbReference>
<dbReference type="AlphaFoldDB" id="A0AAE4VKF8"/>
<dbReference type="HAMAP" id="MF_00291_B">
    <property type="entry name" value="Ribosomal_uS2_B"/>
    <property type="match status" value="1"/>
</dbReference>
<keyword evidence="2 5" id="KW-0689">Ribosomal protein</keyword>
<dbReference type="InterPro" id="IPR005706">
    <property type="entry name" value="Ribosomal_uS2_bac/mit/plastid"/>
</dbReference>
<dbReference type="Proteomes" id="UP001289135">
    <property type="component" value="Unassembled WGS sequence"/>
</dbReference>
<comment type="caution">
    <text evidence="6">The sequence shown here is derived from an EMBL/GenBank/DDBJ whole genome shotgun (WGS) entry which is preliminary data.</text>
</comment>
<sequence length="247" mass="27768">MQKICTFTIKELLTNGVHIGHIELNPKMAKYVFGKRNNIHIIDLEQTAERLNIALNAIKSITSQNGRILFVSSRENFADITEKSAVSCGQYYVNKRWLGGMLTNRSTIENSIKTMREYSRTLQDEDIKMTKKEKAILQRKYDNLNRNLGGIRNMGGLPDLVIIIGKENKVALQEAKKLRIPICAIADTNFNPEEIKYVIPGNDDSIKSISFFYGLFAKAALVGIQESLGGTDIKLTDSNIVLQNSEL</sequence>
<dbReference type="PRINTS" id="PR00395">
    <property type="entry name" value="RIBOSOMALS2"/>
</dbReference>
<keyword evidence="3 5" id="KW-0687">Ribonucleoprotein</keyword>
<dbReference type="RefSeq" id="WP_322499055.1">
    <property type="nucleotide sequence ID" value="NZ_JARGYU010000004.1"/>
</dbReference>
<evidence type="ECO:0000256" key="3">
    <source>
        <dbReference type="ARBA" id="ARBA00023274"/>
    </source>
</evidence>
<evidence type="ECO:0000256" key="1">
    <source>
        <dbReference type="ARBA" id="ARBA00006242"/>
    </source>
</evidence>
<evidence type="ECO:0000313" key="7">
    <source>
        <dbReference type="Proteomes" id="UP001289135"/>
    </source>
</evidence>
<reference evidence="6" key="1">
    <citation type="submission" date="2023-02" db="EMBL/GenBank/DDBJ databases">
        <title>Host association and intracellularity evolved multiple times independently in the Rickettsiales.</title>
        <authorList>
            <person name="Castelli M."/>
            <person name="Nardi T."/>
            <person name="Gammuto L."/>
            <person name="Bellinzona G."/>
            <person name="Sabaneyeva E."/>
            <person name="Potekhin A."/>
            <person name="Serra V."/>
            <person name="Petroni G."/>
            <person name="Sassera D."/>
        </authorList>
    </citation>
    <scope>NUCLEOTIDE SEQUENCE</scope>
    <source>
        <strain evidence="6">USBL-36I1</strain>
    </source>
</reference>
<dbReference type="GO" id="GO:0003735">
    <property type="term" value="F:structural constituent of ribosome"/>
    <property type="evidence" value="ECO:0007669"/>
    <property type="project" value="InterPro"/>
</dbReference>
<gene>
    <name evidence="5" type="primary">rpsB</name>
    <name evidence="6" type="ORF">Lyticum_00822</name>
</gene>
<dbReference type="EMBL" id="JARGYU010000004">
    <property type="protein sequence ID" value="MDZ5761635.1"/>
    <property type="molecule type" value="Genomic_DNA"/>
</dbReference>
<comment type="similarity">
    <text evidence="1 5">Belongs to the universal ribosomal protein uS2 family.</text>
</comment>
<keyword evidence="7" id="KW-1185">Reference proteome</keyword>
<dbReference type="NCBIfam" id="TIGR01011">
    <property type="entry name" value="rpsB_bact"/>
    <property type="match status" value="1"/>
</dbReference>
<evidence type="ECO:0000256" key="4">
    <source>
        <dbReference type="ARBA" id="ARBA00035256"/>
    </source>
</evidence>
<accession>A0AAE4VKF8</accession>
<proteinExistence type="inferred from homology"/>
<dbReference type="InterPro" id="IPR001865">
    <property type="entry name" value="Ribosomal_uS2"/>
</dbReference>
<dbReference type="Gene3D" id="3.40.50.10490">
    <property type="entry name" value="Glucose-6-phosphate isomerase like protein, domain 1"/>
    <property type="match status" value="1"/>
</dbReference>
<organism evidence="6 7">
    <name type="scientific">Lyticum sinuosum</name>
    <dbReference type="NCBI Taxonomy" id="1332059"/>
    <lineage>
        <taxon>Bacteria</taxon>
        <taxon>Pseudomonadati</taxon>
        <taxon>Pseudomonadota</taxon>
        <taxon>Alphaproteobacteria</taxon>
        <taxon>Rickettsiales</taxon>
        <taxon>Lyticum</taxon>
    </lineage>
</organism>
<evidence type="ECO:0000256" key="5">
    <source>
        <dbReference type="HAMAP-Rule" id="MF_00291"/>
    </source>
</evidence>
<dbReference type="InterPro" id="IPR023591">
    <property type="entry name" value="Ribosomal_uS2_flav_dom_sf"/>
</dbReference>
<dbReference type="CDD" id="cd01425">
    <property type="entry name" value="RPS2"/>
    <property type="match status" value="1"/>
</dbReference>